<dbReference type="Proteomes" id="UP000243937">
    <property type="component" value="Chromosome"/>
</dbReference>
<organism evidence="3 4">
    <name type="scientific">Oceanisphaera profunda</name>
    <dbReference type="NCBI Taxonomy" id="1416627"/>
    <lineage>
        <taxon>Bacteria</taxon>
        <taxon>Pseudomonadati</taxon>
        <taxon>Pseudomonadota</taxon>
        <taxon>Gammaproteobacteria</taxon>
        <taxon>Aeromonadales</taxon>
        <taxon>Aeromonadaceae</taxon>
        <taxon>Oceanisphaera</taxon>
    </lineage>
</organism>
<dbReference type="InterPro" id="IPR007813">
    <property type="entry name" value="PilN"/>
</dbReference>
<dbReference type="AlphaFoldDB" id="A0A1Y0D356"/>
<dbReference type="RefSeq" id="WP_087035051.1">
    <property type="nucleotide sequence ID" value="NZ_CP021377.1"/>
</dbReference>
<sequence length="230" mass="25380">MSNINLLPWRAQHQARQKKRFIGQLALVSVLTVAAILVTTHQIKQQALAQQLRNTQLQQASAELDEALRHIEQVRQQSQQLSARSDLIGQFQQRRSQAVRLLNQLPTWLPAGVRLDSVHLAQQALELKGQAQSYHQLSLLVQQIEQAVWLSKPRLQAQALPGDARISDQALTKQFSLQLSISAPETVTVPIAIQPPISIPSSATIPAMPSLPTWSASGVATVPSIEEEES</sequence>
<evidence type="ECO:0000256" key="1">
    <source>
        <dbReference type="SAM" id="Coils"/>
    </source>
</evidence>
<dbReference type="KEGG" id="opf:CBP31_04400"/>
<evidence type="ECO:0000256" key="2">
    <source>
        <dbReference type="SAM" id="Phobius"/>
    </source>
</evidence>
<evidence type="ECO:0000313" key="3">
    <source>
        <dbReference type="EMBL" id="ART81963.1"/>
    </source>
</evidence>
<evidence type="ECO:0008006" key="5">
    <source>
        <dbReference type="Google" id="ProtNLM"/>
    </source>
</evidence>
<keyword evidence="4" id="KW-1185">Reference proteome</keyword>
<dbReference type="GO" id="GO:0043107">
    <property type="term" value="P:type IV pilus-dependent motility"/>
    <property type="evidence" value="ECO:0007669"/>
    <property type="project" value="TreeGrafter"/>
</dbReference>
<dbReference type="EMBL" id="CP021377">
    <property type="protein sequence ID" value="ART81963.1"/>
    <property type="molecule type" value="Genomic_DNA"/>
</dbReference>
<dbReference type="InterPro" id="IPR052534">
    <property type="entry name" value="Extracell_DNA_Util/SecSys_Comp"/>
</dbReference>
<feature type="coiled-coil region" evidence="1">
    <location>
        <begin position="57"/>
        <end position="84"/>
    </location>
</feature>
<keyword evidence="2" id="KW-0812">Transmembrane</keyword>
<dbReference type="PANTHER" id="PTHR40278">
    <property type="entry name" value="DNA UTILIZATION PROTEIN HOFN"/>
    <property type="match status" value="1"/>
</dbReference>
<keyword evidence="2" id="KW-1133">Transmembrane helix</keyword>
<accession>A0A1Y0D356</accession>
<proteinExistence type="predicted"/>
<gene>
    <name evidence="3" type="ORF">CBP31_04400</name>
</gene>
<dbReference type="PANTHER" id="PTHR40278:SF2">
    <property type="entry name" value="TYPE IV PILUS INNER MEMBRANE COMPONENT PILN"/>
    <property type="match status" value="1"/>
</dbReference>
<dbReference type="OrthoDB" id="5296173at2"/>
<keyword evidence="2" id="KW-0472">Membrane</keyword>
<dbReference type="GO" id="GO:0043683">
    <property type="term" value="P:type IV pilus assembly"/>
    <property type="evidence" value="ECO:0007669"/>
    <property type="project" value="TreeGrafter"/>
</dbReference>
<protein>
    <recommendedName>
        <fullName evidence="5">Fimbrial assembly protein</fullName>
    </recommendedName>
</protein>
<feature type="transmembrane region" description="Helical" evidence="2">
    <location>
        <begin position="21"/>
        <end position="43"/>
    </location>
</feature>
<keyword evidence="1" id="KW-0175">Coiled coil</keyword>
<dbReference type="Pfam" id="PF05137">
    <property type="entry name" value="PilN"/>
    <property type="match status" value="1"/>
</dbReference>
<name>A0A1Y0D356_9GAMM</name>
<reference evidence="3 4" key="1">
    <citation type="journal article" date="2014" name="Int. J. Syst. Evol. Microbiol.">
        <title>Oceanisphaera profunda sp. nov., a marine bacterium isolated from deep-sea sediment, and emended description of the genus Oceanisphaera.</title>
        <authorList>
            <person name="Xu Z."/>
            <person name="Zhang X.Y."/>
            <person name="Su H.N."/>
            <person name="Yu Z.C."/>
            <person name="Liu C."/>
            <person name="Li H."/>
            <person name="Chen X.L."/>
            <person name="Song X.Y."/>
            <person name="Xie B.B."/>
            <person name="Qin Q.L."/>
            <person name="Zhou B.C."/>
            <person name="Shi M."/>
            <person name="Huang Y."/>
            <person name="Zhang Y.Z."/>
        </authorList>
    </citation>
    <scope>NUCLEOTIDE SEQUENCE [LARGE SCALE GENOMIC DNA]</scope>
    <source>
        <strain evidence="3 4">SM1222</strain>
    </source>
</reference>
<evidence type="ECO:0000313" key="4">
    <source>
        <dbReference type="Proteomes" id="UP000243937"/>
    </source>
</evidence>